<evidence type="ECO:0000313" key="3">
    <source>
        <dbReference type="EMBL" id="KAG5571889.1"/>
    </source>
</evidence>
<dbReference type="AlphaFoldDB" id="A0A9J5W8L4"/>
<feature type="domain" description="Putative plant transposon protein" evidence="2">
    <location>
        <begin position="77"/>
        <end position="175"/>
    </location>
</feature>
<dbReference type="Pfam" id="PF20167">
    <property type="entry name" value="Transposase_32"/>
    <property type="match status" value="1"/>
</dbReference>
<organism evidence="3 4">
    <name type="scientific">Solanum commersonii</name>
    <name type="common">Commerson's wild potato</name>
    <name type="synonym">Commerson's nightshade</name>
    <dbReference type="NCBI Taxonomy" id="4109"/>
    <lineage>
        <taxon>Eukaryota</taxon>
        <taxon>Viridiplantae</taxon>
        <taxon>Streptophyta</taxon>
        <taxon>Embryophyta</taxon>
        <taxon>Tracheophyta</taxon>
        <taxon>Spermatophyta</taxon>
        <taxon>Magnoliopsida</taxon>
        <taxon>eudicotyledons</taxon>
        <taxon>Gunneridae</taxon>
        <taxon>Pentapetalae</taxon>
        <taxon>asterids</taxon>
        <taxon>lamiids</taxon>
        <taxon>Solanales</taxon>
        <taxon>Solanaceae</taxon>
        <taxon>Solanoideae</taxon>
        <taxon>Solaneae</taxon>
        <taxon>Solanum</taxon>
    </lineage>
</organism>
<feature type="region of interest" description="Disordered" evidence="1">
    <location>
        <begin position="1"/>
        <end position="23"/>
    </location>
</feature>
<sequence>MDPKARNVAGSKRSRKGEASGLDNRVPAQNFKKKAVKAYGLLWFDCQREPKYMRDKYVDEIRLQSQFLAIYRTVVELGLKFIFDHLGDCNLALVHEFYANWLTETQIKHVPIRGKDVRFSTRVLNELLGTPNYDADKFNRLKKTPPYRDIRHTLCGVESTARWGHSKDTRRHNTLYFVNFNLVARGDLEATYDEIQEQYAMAILLWGLITCYLRSQGIEEAVDMTVAFTRI</sequence>
<evidence type="ECO:0000256" key="1">
    <source>
        <dbReference type="SAM" id="MobiDB-lite"/>
    </source>
</evidence>
<comment type="caution">
    <text evidence="3">The sequence shown here is derived from an EMBL/GenBank/DDBJ whole genome shotgun (WGS) entry which is preliminary data.</text>
</comment>
<dbReference type="OrthoDB" id="1326078at2759"/>
<name>A0A9J5W8L4_SOLCO</name>
<evidence type="ECO:0000259" key="2">
    <source>
        <dbReference type="Pfam" id="PF20167"/>
    </source>
</evidence>
<gene>
    <name evidence="3" type="ORF">H5410_061655</name>
</gene>
<dbReference type="EMBL" id="JACXVP010000012">
    <property type="protein sequence ID" value="KAG5571889.1"/>
    <property type="molecule type" value="Genomic_DNA"/>
</dbReference>
<proteinExistence type="predicted"/>
<reference evidence="3 4" key="1">
    <citation type="submission" date="2020-09" db="EMBL/GenBank/DDBJ databases">
        <title>De no assembly of potato wild relative species, Solanum commersonii.</title>
        <authorList>
            <person name="Cho K."/>
        </authorList>
    </citation>
    <scope>NUCLEOTIDE SEQUENCE [LARGE SCALE GENOMIC DNA]</scope>
    <source>
        <strain evidence="3">LZ3.2</strain>
        <tissue evidence="3">Leaf</tissue>
    </source>
</reference>
<dbReference type="Proteomes" id="UP000824120">
    <property type="component" value="Chromosome 12"/>
</dbReference>
<dbReference type="InterPro" id="IPR046796">
    <property type="entry name" value="Transposase_32_dom"/>
</dbReference>
<keyword evidence="4" id="KW-1185">Reference proteome</keyword>
<protein>
    <recommendedName>
        <fullName evidence="2">Putative plant transposon protein domain-containing protein</fullName>
    </recommendedName>
</protein>
<evidence type="ECO:0000313" key="4">
    <source>
        <dbReference type="Proteomes" id="UP000824120"/>
    </source>
</evidence>
<accession>A0A9J5W8L4</accession>